<feature type="compositionally biased region" description="Polar residues" evidence="2">
    <location>
        <begin position="653"/>
        <end position="669"/>
    </location>
</feature>
<dbReference type="GeneID" id="7843919"/>
<accession>Q22MJ6</accession>
<proteinExistence type="predicted"/>
<organism evidence="3 4">
    <name type="scientific">Tetrahymena thermophila (strain SB210)</name>
    <dbReference type="NCBI Taxonomy" id="312017"/>
    <lineage>
        <taxon>Eukaryota</taxon>
        <taxon>Sar</taxon>
        <taxon>Alveolata</taxon>
        <taxon>Ciliophora</taxon>
        <taxon>Intramacronucleata</taxon>
        <taxon>Oligohymenophorea</taxon>
        <taxon>Hymenostomatida</taxon>
        <taxon>Tetrahymenina</taxon>
        <taxon>Tetrahymenidae</taxon>
        <taxon>Tetrahymena</taxon>
    </lineage>
</organism>
<dbReference type="RefSeq" id="XP_977024.2">
    <property type="nucleotide sequence ID" value="XM_971931.2"/>
</dbReference>
<dbReference type="KEGG" id="tet:TTHERM_00035240"/>
<dbReference type="AlphaFoldDB" id="Q22MJ6"/>
<keyword evidence="4" id="KW-1185">Reference proteome</keyword>
<reference evidence="4" key="1">
    <citation type="journal article" date="2006" name="PLoS Biol.">
        <title>Macronuclear genome sequence of the ciliate Tetrahymena thermophila, a model eukaryote.</title>
        <authorList>
            <person name="Eisen J.A."/>
            <person name="Coyne R.S."/>
            <person name="Wu M."/>
            <person name="Wu D."/>
            <person name="Thiagarajan M."/>
            <person name="Wortman J.R."/>
            <person name="Badger J.H."/>
            <person name="Ren Q."/>
            <person name="Amedeo P."/>
            <person name="Jones K.M."/>
            <person name="Tallon L.J."/>
            <person name="Delcher A.L."/>
            <person name="Salzberg S.L."/>
            <person name="Silva J.C."/>
            <person name="Haas B.J."/>
            <person name="Majoros W.H."/>
            <person name="Farzad M."/>
            <person name="Carlton J.M."/>
            <person name="Smith R.K. Jr."/>
            <person name="Garg J."/>
            <person name="Pearlman R.E."/>
            <person name="Karrer K.M."/>
            <person name="Sun L."/>
            <person name="Manning G."/>
            <person name="Elde N.C."/>
            <person name="Turkewitz A.P."/>
            <person name="Asai D.J."/>
            <person name="Wilkes D.E."/>
            <person name="Wang Y."/>
            <person name="Cai H."/>
            <person name="Collins K."/>
            <person name="Stewart B.A."/>
            <person name="Lee S.R."/>
            <person name="Wilamowska K."/>
            <person name="Weinberg Z."/>
            <person name="Ruzzo W.L."/>
            <person name="Wloga D."/>
            <person name="Gaertig J."/>
            <person name="Frankel J."/>
            <person name="Tsao C.-C."/>
            <person name="Gorovsky M.A."/>
            <person name="Keeling P.J."/>
            <person name="Waller R.F."/>
            <person name="Patron N.J."/>
            <person name="Cherry J.M."/>
            <person name="Stover N.A."/>
            <person name="Krieger C.J."/>
            <person name="del Toro C."/>
            <person name="Ryder H.F."/>
            <person name="Williamson S.C."/>
            <person name="Barbeau R.A."/>
            <person name="Hamilton E.P."/>
            <person name="Orias E."/>
        </authorList>
    </citation>
    <scope>NUCLEOTIDE SEQUENCE [LARGE SCALE GENOMIC DNA]</scope>
    <source>
        <strain evidence="4">SB210</strain>
    </source>
</reference>
<feature type="compositionally biased region" description="Low complexity" evidence="2">
    <location>
        <begin position="12"/>
        <end position="26"/>
    </location>
</feature>
<feature type="coiled-coil region" evidence="1">
    <location>
        <begin position="806"/>
        <end position="851"/>
    </location>
</feature>
<dbReference type="InParanoid" id="Q22MJ6"/>
<evidence type="ECO:0000313" key="3">
    <source>
        <dbReference type="EMBL" id="EAR86531.2"/>
    </source>
</evidence>
<protein>
    <submittedName>
        <fullName evidence="3">Uncharacterized protein</fullName>
    </submittedName>
</protein>
<feature type="region of interest" description="Disordered" evidence="2">
    <location>
        <begin position="643"/>
        <end position="669"/>
    </location>
</feature>
<feature type="compositionally biased region" description="Low complexity" evidence="2">
    <location>
        <begin position="387"/>
        <end position="396"/>
    </location>
</feature>
<feature type="compositionally biased region" description="Polar residues" evidence="2">
    <location>
        <begin position="973"/>
        <end position="982"/>
    </location>
</feature>
<sequence length="1155" mass="133569">MQQQLLQDKVLSSSSSPRQSQNSCESSTERMNRAQTNHQQLNPYQEQLTFKNNSFFTKEYGADDIHVDNKYQKKQNQQQNKQTNDLQLKNAVSQMLVEGDELELVELGDSSILKKSSNIAPPAPNPSQIDGKNQFKDIATLFKNNYIFLDEEINIKCTTSQILSKKDDYEESAATVQKKPQNQFIRQTYSNDFDDIQESPKIGRNNEQKQRSPSKGNNDQQFGRQIMSEYICQEKEASPQASNTRNQQQLNQTTLLTNNNVGTVFQYANSVYTNNQSQENNISNQAIQNKVVQSSKYTNPNDSINSFSSNQLSSVDHSKGSSNQSIKLENNVQEEEFKNKIGLESLSILRSEVNQFLGLLQSYNNEILASPKHQQLILQKQQSLDEQIHQEQQQNQSPKKTQEQEQNFFQKKMNKTLDQKLKEEYNQKLGEYLDGHKEMSEFFVNTTNEQKKQNKEDKYNNTQDYQQDLLIRSKLQMSDSYDQNQIFQNKKQIDEASNIIHGDQTSKQQYIYVQNYCEDQQSPTGNSDYESDTSNQIQQQLYSLRKAKKSFNSANFNNLSIIFSESEKSSPLIQSNSSQSQESSQMLGDNNKEVIEDDVLEQKSIIEDQILNSQNTQDSRELQKNQLNSKQQCSFFDQNNSQFQNNLQKNDHPSQQLKESQNNMSKQSQQICNNIKEKNKNFSFDVKNFNGVAEELIRQSDNLQLQINQIQNNSQIQRNSPNDLQERLKSAVSVDSCNTSINLEYCKKAEANESLVYLQEAFQLCLSDLKGQLSVDMYQLIQQKLKSVQQAYHSHIQLEVEKTNVLEKKNENLNKSNEMIMQALQATKEEIKQLIQNYQLLSEDHNELLESNREFMCKEQKLVGQIEKIEKERQHLKYLILVANEKYEKMDEKCNQLIKKNSILNEQISNMQNQFSNINQILREVIINLQENKDSEIHNILQKILKEANEMMIIKKDTDSLYSRYSHYSPNASCSAKQTSFKEGSLGRVQKTRSSSPQREGISPPTKSQIYNQANNSLLNISLKHKENKYIQSQQNLQGVGAVFQNISTNQTINCHNNSKKVSNSQFENNKLNKQSVQQPHPAQLNQSLGNIKQKENINRQKTPPKIIQKQGLTCRSKEDQRKIEETYRQIFLKQLKQSKIKDISNTSNNAKTFN</sequence>
<feature type="compositionally biased region" description="Low complexity" evidence="2">
    <location>
        <begin position="303"/>
        <end position="314"/>
    </location>
</feature>
<keyword evidence="1" id="KW-0175">Coiled coil</keyword>
<evidence type="ECO:0000256" key="1">
    <source>
        <dbReference type="SAM" id="Coils"/>
    </source>
</evidence>
<feature type="coiled-coil region" evidence="1">
    <location>
        <begin position="880"/>
        <end position="914"/>
    </location>
</feature>
<name>Q22MJ6_TETTS</name>
<dbReference type="Proteomes" id="UP000009168">
    <property type="component" value="Unassembled WGS sequence"/>
</dbReference>
<feature type="region of interest" description="Disordered" evidence="2">
    <location>
        <begin position="973"/>
        <end position="1010"/>
    </location>
</feature>
<dbReference type="HOGENOM" id="CLU_277654_0_0_1"/>
<feature type="compositionally biased region" description="Polar residues" evidence="2">
    <location>
        <begin position="211"/>
        <end position="221"/>
    </location>
</feature>
<feature type="compositionally biased region" description="Polar residues" evidence="2">
    <location>
        <begin position="33"/>
        <end position="47"/>
    </location>
</feature>
<gene>
    <name evidence="3" type="ORF">TTHERM_00035240</name>
</gene>
<feature type="compositionally biased region" description="Polar residues" evidence="2">
    <location>
        <begin position="174"/>
        <end position="191"/>
    </location>
</feature>
<evidence type="ECO:0000313" key="4">
    <source>
        <dbReference type="Proteomes" id="UP000009168"/>
    </source>
</evidence>
<evidence type="ECO:0000256" key="2">
    <source>
        <dbReference type="SAM" id="MobiDB-lite"/>
    </source>
</evidence>
<feature type="region of interest" description="Disordered" evidence="2">
    <location>
        <begin position="387"/>
        <end position="406"/>
    </location>
</feature>
<feature type="region of interest" description="Disordered" evidence="2">
    <location>
        <begin position="173"/>
        <end position="221"/>
    </location>
</feature>
<dbReference type="EMBL" id="GG662720">
    <property type="protein sequence ID" value="EAR86531.2"/>
    <property type="molecule type" value="Genomic_DNA"/>
</dbReference>
<feature type="region of interest" description="Disordered" evidence="2">
    <location>
        <begin position="296"/>
        <end position="326"/>
    </location>
</feature>
<feature type="region of interest" description="Disordered" evidence="2">
    <location>
        <begin position="1"/>
        <end position="47"/>
    </location>
</feature>